<organism evidence="1 2">
    <name type="scientific">Pleurotus cornucopiae</name>
    <name type="common">Cornucopia mushroom</name>
    <dbReference type="NCBI Taxonomy" id="5321"/>
    <lineage>
        <taxon>Eukaryota</taxon>
        <taxon>Fungi</taxon>
        <taxon>Dikarya</taxon>
        <taxon>Basidiomycota</taxon>
        <taxon>Agaricomycotina</taxon>
        <taxon>Agaricomycetes</taxon>
        <taxon>Agaricomycetidae</taxon>
        <taxon>Agaricales</taxon>
        <taxon>Pleurotineae</taxon>
        <taxon>Pleurotaceae</taxon>
        <taxon>Pleurotus</taxon>
    </lineage>
</organism>
<comment type="caution">
    <text evidence="1">The sequence shown here is derived from an EMBL/GenBank/DDBJ whole genome shotgun (WGS) entry which is preliminary data.</text>
</comment>
<sequence length="814" mass="90552">MASPPGELDTGSHYEEEIGQSASLSSGDAFVASELSQEHICSNTDSSEPCDMSLVNKGSEGTAHGSLLSLEAVRELRLFDPNVGTREIITSPPPMNDDNMPSSSPIGSPQEDGPWIDWQTAQTTIFEVVDDNMTLPTEDRTSEDLEGHVQYSSYFQQRDREVASHMADNERYEGGIQPGYMEDPCSSPPSSSPPKLFTSSPMGSDDSVDELDEEPNFGKATREDTTMETQEVEMSNLRPNATPDEAYNETYQDNDMEQDELEDEGGNCNSYGESTQNVGPETTGIRDEAEMAFDLRRDAKLVADTEDPDASFVGHKDDEMEEDELEDEEDMVENTTDTKDPLRQSATESNAEGGEMTLLDEPDPQPEAQRTDHERTESPEIEDVDPAHTKVAEGENRLETESTPLLADISGQPEHAISYGEEELRNMRQESGGEAASPSTDIDTPEGADPDLGEQEVATASPVSSPASSPVFTEEAAAKIDDDLADDLADETRQQGEFLPPDLQDHLEGFTRPAASLLEYEQPLAVNVGAHDLRPDRLFHLEQSDDAWAEANNNNEKEVKPIPPPNPKRQTLASQKRQHKKLIKPFRSPFVGKAIQVAPSPVPKKVELRKPEPRPMERMKEKFEVAPKTMVKHRTVRAAVQFKSPLSSETSSQVIPSIRMTPTIQMLERRVQILRRAVKIQEEDDEGNLEIVAKKWREAAREVAWEVWEVVKDRVAEPKESPWGKFEEEDKGKKRSFDESWGWAGQGEAKTPRLDDDEGNPDHGEVEAISEEFKLTKGIPEEERRDTLGTMLRQLGIAPETLGWSEEQGTFEDD</sequence>
<dbReference type="EMBL" id="WQMT02000009">
    <property type="protein sequence ID" value="KAG9219232.1"/>
    <property type="molecule type" value="Genomic_DNA"/>
</dbReference>
<gene>
    <name evidence="1" type="ORF">CCMSSC00406_0001642</name>
</gene>
<accession>A0ACB7IM01</accession>
<dbReference type="Proteomes" id="UP000824881">
    <property type="component" value="Unassembled WGS sequence"/>
</dbReference>
<name>A0ACB7IM01_PLECO</name>
<proteinExistence type="predicted"/>
<protein>
    <submittedName>
        <fullName evidence="1">Uncharacterized protein</fullName>
    </submittedName>
</protein>
<keyword evidence="2" id="KW-1185">Reference proteome</keyword>
<evidence type="ECO:0000313" key="2">
    <source>
        <dbReference type="Proteomes" id="UP000824881"/>
    </source>
</evidence>
<evidence type="ECO:0000313" key="1">
    <source>
        <dbReference type="EMBL" id="KAG9219232.1"/>
    </source>
</evidence>
<reference evidence="1 2" key="1">
    <citation type="journal article" date="2021" name="Appl. Environ. Microbiol.">
        <title>Genetic linkage and physical mapping for an oyster mushroom Pleurotus cornucopiae and QTL analysis for the trait cap color.</title>
        <authorList>
            <person name="Zhang Y."/>
            <person name="Gao W."/>
            <person name="Sonnenberg A."/>
            <person name="Chen Q."/>
            <person name="Zhang J."/>
            <person name="Huang C."/>
        </authorList>
    </citation>
    <scope>NUCLEOTIDE SEQUENCE [LARGE SCALE GENOMIC DNA]</scope>
    <source>
        <strain evidence="1">CCMSSC00406</strain>
    </source>
</reference>